<protein>
    <recommendedName>
        <fullName evidence="4">GIY-YIG domain-containing protein</fullName>
    </recommendedName>
</protein>
<feature type="region of interest" description="Disordered" evidence="1">
    <location>
        <begin position="520"/>
        <end position="543"/>
    </location>
</feature>
<evidence type="ECO:0000313" key="3">
    <source>
        <dbReference type="Proteomes" id="UP001303046"/>
    </source>
</evidence>
<accession>A0ABR1D489</accession>
<dbReference type="Proteomes" id="UP001303046">
    <property type="component" value="Unassembled WGS sequence"/>
</dbReference>
<feature type="compositionally biased region" description="Basic and acidic residues" evidence="1">
    <location>
        <begin position="258"/>
        <end position="268"/>
    </location>
</feature>
<feature type="compositionally biased region" description="Basic and acidic residues" evidence="1">
    <location>
        <begin position="524"/>
        <end position="543"/>
    </location>
</feature>
<feature type="compositionally biased region" description="Polar residues" evidence="1">
    <location>
        <begin position="271"/>
        <end position="290"/>
    </location>
</feature>
<evidence type="ECO:0008006" key="4">
    <source>
        <dbReference type="Google" id="ProtNLM"/>
    </source>
</evidence>
<sequence>MVICGLDDQVRIVEIPRTNLKKQLVRNRMYYRVCLTQNCEICPFGKADDCMASGVAYLYLCKTCGEEYIGETGRSLCVRIKEHLGNHSRLSAAESVPFEWAVVRAEHLYHRSVVVIMRSSDNTSCPGGTGRSYKGVSQRPNPLGQGQGSTSQRPSLGLASPQVEDTSYEPCALRSRRRGKNLWSACELQKLPLEVERYRQVCGRVQWAPLAQAWERSRNCNDAQRSINALKAAYAKLCKRNTQATGATVPLPVVNKNVTERNREESMERGNPSQETSISDVGGRSQTTPEACVTTSRTFKLWSLLLQRFEKFYATATTSEDRVPIRRPKGEIPADLLEIGNGILNAKMPERLSNGKHFLSKLNVSVYAIARAIAATADKMNKDEDSVNQKRTLKEAVESRGTLVSMITSLEHELDRIDARRRGERTRPPSRKYLRIAEMHDVRGGASLRRLLRELMDRLATTQSTIKKLEDTMRRQFVRHKGSSYVVRDRADRGTTSVVPVTSIREYWEPIVGEHKLFQVSPAQKERAGDQGESETPRKSVELNEEEWRRLFNKVRP</sequence>
<evidence type="ECO:0000256" key="1">
    <source>
        <dbReference type="SAM" id="MobiDB-lite"/>
    </source>
</evidence>
<organism evidence="2 3">
    <name type="scientific">Necator americanus</name>
    <name type="common">Human hookworm</name>
    <dbReference type="NCBI Taxonomy" id="51031"/>
    <lineage>
        <taxon>Eukaryota</taxon>
        <taxon>Metazoa</taxon>
        <taxon>Ecdysozoa</taxon>
        <taxon>Nematoda</taxon>
        <taxon>Chromadorea</taxon>
        <taxon>Rhabditida</taxon>
        <taxon>Rhabditina</taxon>
        <taxon>Rhabditomorpha</taxon>
        <taxon>Strongyloidea</taxon>
        <taxon>Ancylostomatidae</taxon>
        <taxon>Bunostominae</taxon>
        <taxon>Necator</taxon>
    </lineage>
</organism>
<evidence type="ECO:0000313" key="2">
    <source>
        <dbReference type="EMBL" id="KAK6745355.1"/>
    </source>
</evidence>
<gene>
    <name evidence="2" type="primary">Necator_chrIII.g12610</name>
    <name evidence="2" type="ORF">RB195_011843</name>
</gene>
<feature type="region of interest" description="Disordered" evidence="1">
    <location>
        <begin position="122"/>
        <end position="164"/>
    </location>
</feature>
<keyword evidence="3" id="KW-1185">Reference proteome</keyword>
<feature type="region of interest" description="Disordered" evidence="1">
    <location>
        <begin position="256"/>
        <end position="290"/>
    </location>
</feature>
<comment type="caution">
    <text evidence="2">The sequence shown here is derived from an EMBL/GenBank/DDBJ whole genome shotgun (WGS) entry which is preliminary data.</text>
</comment>
<name>A0ABR1D489_NECAM</name>
<reference evidence="2 3" key="1">
    <citation type="submission" date="2023-08" db="EMBL/GenBank/DDBJ databases">
        <title>A Necator americanus chromosomal reference genome.</title>
        <authorList>
            <person name="Ilik V."/>
            <person name="Petrzelkova K.J."/>
            <person name="Pardy F."/>
            <person name="Fuh T."/>
            <person name="Niatou-Singa F.S."/>
            <person name="Gouil Q."/>
            <person name="Baker L."/>
            <person name="Ritchie M.E."/>
            <person name="Jex A.R."/>
            <person name="Gazzola D."/>
            <person name="Li H."/>
            <person name="Toshio Fujiwara R."/>
            <person name="Zhan B."/>
            <person name="Aroian R.V."/>
            <person name="Pafco B."/>
            <person name="Schwarz E.M."/>
        </authorList>
    </citation>
    <scope>NUCLEOTIDE SEQUENCE [LARGE SCALE GENOMIC DNA]</scope>
    <source>
        <strain evidence="2 3">Aroian</strain>
        <tissue evidence="2">Whole animal</tissue>
    </source>
</reference>
<proteinExistence type="predicted"/>
<dbReference type="EMBL" id="JAVFWL010000003">
    <property type="protein sequence ID" value="KAK6745355.1"/>
    <property type="molecule type" value="Genomic_DNA"/>
</dbReference>